<reference evidence="2 3" key="1">
    <citation type="submission" date="2020-09" db="EMBL/GenBank/DDBJ databases">
        <title>De no assembly of potato wild relative species, Solanum commersonii.</title>
        <authorList>
            <person name="Cho K."/>
        </authorList>
    </citation>
    <scope>NUCLEOTIDE SEQUENCE [LARGE SCALE GENOMIC DNA]</scope>
    <source>
        <strain evidence="2">LZ3.2</strain>
        <tissue evidence="2">Leaf</tissue>
    </source>
</reference>
<proteinExistence type="predicted"/>
<name>A0A9J5XHM2_SOLCO</name>
<evidence type="ECO:0000313" key="2">
    <source>
        <dbReference type="EMBL" id="KAG5586654.1"/>
    </source>
</evidence>
<protein>
    <submittedName>
        <fullName evidence="2">Uncharacterized protein</fullName>
    </submittedName>
</protein>
<dbReference type="AlphaFoldDB" id="A0A9J5XHM2"/>
<evidence type="ECO:0000256" key="1">
    <source>
        <dbReference type="SAM" id="MobiDB-lite"/>
    </source>
</evidence>
<organism evidence="2 3">
    <name type="scientific">Solanum commersonii</name>
    <name type="common">Commerson's wild potato</name>
    <name type="synonym">Commerson's nightshade</name>
    <dbReference type="NCBI Taxonomy" id="4109"/>
    <lineage>
        <taxon>Eukaryota</taxon>
        <taxon>Viridiplantae</taxon>
        <taxon>Streptophyta</taxon>
        <taxon>Embryophyta</taxon>
        <taxon>Tracheophyta</taxon>
        <taxon>Spermatophyta</taxon>
        <taxon>Magnoliopsida</taxon>
        <taxon>eudicotyledons</taxon>
        <taxon>Gunneridae</taxon>
        <taxon>Pentapetalae</taxon>
        <taxon>asterids</taxon>
        <taxon>lamiids</taxon>
        <taxon>Solanales</taxon>
        <taxon>Solanaceae</taxon>
        <taxon>Solanoideae</taxon>
        <taxon>Solaneae</taxon>
        <taxon>Solanum</taxon>
    </lineage>
</organism>
<evidence type="ECO:0000313" key="3">
    <source>
        <dbReference type="Proteomes" id="UP000824120"/>
    </source>
</evidence>
<gene>
    <name evidence="2" type="ORF">H5410_047088</name>
</gene>
<dbReference type="Proteomes" id="UP000824120">
    <property type="component" value="Chromosome 9"/>
</dbReference>
<dbReference type="OrthoDB" id="1326485at2759"/>
<accession>A0A9J5XHM2</accession>
<keyword evidence="3" id="KW-1185">Reference proteome</keyword>
<comment type="caution">
    <text evidence="2">The sequence shown here is derived from an EMBL/GenBank/DDBJ whole genome shotgun (WGS) entry which is preliminary data.</text>
</comment>
<sequence length="70" mass="7843">MRQYKRKRIGTSSSNPDARENVESLTATRKRGTATLQSISGLSSREEKVMKIAASNLVKWKKVTRAAVTY</sequence>
<dbReference type="EMBL" id="JACXVP010000009">
    <property type="protein sequence ID" value="KAG5586654.1"/>
    <property type="molecule type" value="Genomic_DNA"/>
</dbReference>
<feature type="region of interest" description="Disordered" evidence="1">
    <location>
        <begin position="1"/>
        <end position="29"/>
    </location>
</feature>